<accession>A0A160THH6</accession>
<organism evidence="2">
    <name type="scientific">hydrothermal vent metagenome</name>
    <dbReference type="NCBI Taxonomy" id="652676"/>
    <lineage>
        <taxon>unclassified sequences</taxon>
        <taxon>metagenomes</taxon>
        <taxon>ecological metagenomes</taxon>
    </lineage>
</organism>
<sequence length="353" mass="39820">MILLHEEHYMNDPLPKKRSITVMVGLPHLADGKLLERARRLQQPVLISANALSRWTKERGWRKWAGWRISALANATGLKSLSLDSAGFSAMVTYGGYPWTIDDYIRLAAAFPFQWWASLDYCVEHQVAGDRDEVLDRISRTIRANVECRLRAEDQGILTNFMPVIQGRLPFDYERCADALSGTIERAGLVGVGSMCRRPIHGPEGLMAVVDHLDRVLPPGIRLHLFGVKGEAIPYLTVFAHRIASIDSQAYGVAARNAARRGGIAKSDAIVADHMELWVCSQHARMRQAQRQLPMQVPVAEPARPDDPWEAAIAEARQQIRELIEFGDLDHDETTAPWIEQWAADIYRERMTR</sequence>
<name>A0A160THH6_9ZZZZ</name>
<dbReference type="SUPFAM" id="SSF51713">
    <property type="entry name" value="tRNA-guanine transglycosylase"/>
    <property type="match status" value="1"/>
</dbReference>
<dbReference type="InterPro" id="IPR055645">
    <property type="entry name" value="DpdA"/>
</dbReference>
<evidence type="ECO:0000259" key="1">
    <source>
        <dbReference type="Pfam" id="PF23859"/>
    </source>
</evidence>
<proteinExistence type="predicted"/>
<feature type="domain" description="DeoxyPurine in DNA protein A" evidence="1">
    <location>
        <begin position="79"/>
        <end position="267"/>
    </location>
</feature>
<gene>
    <name evidence="2" type="ORF">MGWOODY_Smn3373</name>
</gene>
<dbReference type="AlphaFoldDB" id="A0A160THH6"/>
<dbReference type="Gene3D" id="3.20.20.105">
    <property type="entry name" value="Queuine tRNA-ribosyltransferase-like"/>
    <property type="match status" value="1"/>
</dbReference>
<evidence type="ECO:0000313" key="2">
    <source>
        <dbReference type="EMBL" id="CUS43498.1"/>
    </source>
</evidence>
<dbReference type="Pfam" id="PF23859">
    <property type="entry name" value="DpdA"/>
    <property type="match status" value="1"/>
</dbReference>
<dbReference type="GO" id="GO:0006400">
    <property type="term" value="P:tRNA modification"/>
    <property type="evidence" value="ECO:0007669"/>
    <property type="project" value="InterPro"/>
</dbReference>
<protein>
    <recommendedName>
        <fullName evidence="1">DeoxyPurine in DNA protein A domain-containing protein</fullName>
    </recommendedName>
</protein>
<reference evidence="2" key="1">
    <citation type="submission" date="2015-10" db="EMBL/GenBank/DDBJ databases">
        <authorList>
            <person name="Gilbert D.G."/>
        </authorList>
    </citation>
    <scope>NUCLEOTIDE SEQUENCE</scope>
</reference>
<dbReference type="EMBL" id="CZQE01000059">
    <property type="protein sequence ID" value="CUS43498.1"/>
    <property type="molecule type" value="Genomic_DNA"/>
</dbReference>
<dbReference type="InterPro" id="IPR036511">
    <property type="entry name" value="TGT-like_sf"/>
</dbReference>